<dbReference type="EMBL" id="ATLV01020380">
    <property type="status" value="NOT_ANNOTATED_CDS"/>
    <property type="molecule type" value="Genomic_DNA"/>
</dbReference>
<dbReference type="EnsemblMetazoa" id="ASIC013056-RA">
    <property type="protein sequence ID" value="ASIC013056-PA"/>
    <property type="gene ID" value="ASIC013056"/>
</dbReference>
<reference evidence="2" key="2">
    <citation type="submission" date="2020-05" db="UniProtKB">
        <authorList>
            <consortium name="EnsemblMetazoa"/>
        </authorList>
    </citation>
    <scope>IDENTIFICATION</scope>
</reference>
<name>A0A084W4S7_ANOSI</name>
<evidence type="ECO:0000313" key="3">
    <source>
        <dbReference type="Proteomes" id="UP000030765"/>
    </source>
</evidence>
<dbReference type="Proteomes" id="UP000030765">
    <property type="component" value="Unassembled WGS sequence"/>
</dbReference>
<dbReference type="VEuPathDB" id="VectorBase:ASIC013056"/>
<evidence type="ECO:0000313" key="1">
    <source>
        <dbReference type="EMBL" id="KFB45221.1"/>
    </source>
</evidence>
<dbReference type="EMBL" id="KE525299">
    <property type="protein sequence ID" value="KFB45221.1"/>
    <property type="molecule type" value="Genomic_DNA"/>
</dbReference>
<proteinExistence type="predicted"/>
<keyword evidence="3" id="KW-1185">Reference proteome</keyword>
<gene>
    <name evidence="1" type="ORF">ZHAS_00013056</name>
</gene>
<accession>A0A084W4S7</accession>
<evidence type="ECO:0000313" key="2">
    <source>
        <dbReference type="EnsemblMetazoa" id="ASIC013056-PA"/>
    </source>
</evidence>
<dbReference type="AlphaFoldDB" id="A0A084W4S7"/>
<reference evidence="1 3" key="1">
    <citation type="journal article" date="2014" name="BMC Genomics">
        <title>Genome sequence of Anopheles sinensis provides insight into genetics basis of mosquito competence for malaria parasites.</title>
        <authorList>
            <person name="Zhou D."/>
            <person name="Zhang D."/>
            <person name="Ding G."/>
            <person name="Shi L."/>
            <person name="Hou Q."/>
            <person name="Ye Y."/>
            <person name="Xu Y."/>
            <person name="Zhou H."/>
            <person name="Xiong C."/>
            <person name="Li S."/>
            <person name="Yu J."/>
            <person name="Hong S."/>
            <person name="Yu X."/>
            <person name="Zou P."/>
            <person name="Chen C."/>
            <person name="Chang X."/>
            <person name="Wang W."/>
            <person name="Lv Y."/>
            <person name="Sun Y."/>
            <person name="Ma L."/>
            <person name="Shen B."/>
            <person name="Zhu C."/>
        </authorList>
    </citation>
    <scope>NUCLEOTIDE SEQUENCE [LARGE SCALE GENOMIC DNA]</scope>
</reference>
<protein>
    <submittedName>
        <fullName evidence="1 2">Uncharacterized protein</fullName>
    </submittedName>
</protein>
<sequence>MTQTISAVTTIIAPTISSSGTTTTTSTGPGPATTRIVIDRKVANRSETFATMRNKVVERLGGGGRMAAGPRCWSTVPLLSAAVFLLLLSSFGEHPFAKDRGIIPWVLG</sequence>
<organism evidence="1">
    <name type="scientific">Anopheles sinensis</name>
    <name type="common">Mosquito</name>
    <dbReference type="NCBI Taxonomy" id="74873"/>
    <lineage>
        <taxon>Eukaryota</taxon>
        <taxon>Metazoa</taxon>
        <taxon>Ecdysozoa</taxon>
        <taxon>Arthropoda</taxon>
        <taxon>Hexapoda</taxon>
        <taxon>Insecta</taxon>
        <taxon>Pterygota</taxon>
        <taxon>Neoptera</taxon>
        <taxon>Endopterygota</taxon>
        <taxon>Diptera</taxon>
        <taxon>Nematocera</taxon>
        <taxon>Culicoidea</taxon>
        <taxon>Culicidae</taxon>
        <taxon>Anophelinae</taxon>
        <taxon>Anopheles</taxon>
    </lineage>
</organism>